<dbReference type="InterPro" id="IPR008271">
    <property type="entry name" value="Ser/Thr_kinase_AS"/>
</dbReference>
<dbReference type="PANTHER" id="PTHR14030:SF4">
    <property type="entry name" value="BUB1 KINASE, ISOFORM A-RELATED"/>
    <property type="match status" value="1"/>
</dbReference>
<dbReference type="GO" id="GO:0000776">
    <property type="term" value="C:kinetochore"/>
    <property type="evidence" value="ECO:0007669"/>
    <property type="project" value="UniProtKB-KW"/>
</dbReference>
<dbReference type="WBParaSite" id="NBR_0002273701-mRNA-1">
    <property type="protein sequence ID" value="NBR_0002273701-mRNA-1"/>
    <property type="gene ID" value="NBR_0002273701"/>
</dbReference>
<evidence type="ECO:0000256" key="2">
    <source>
        <dbReference type="ARBA" id="ARBA00022454"/>
    </source>
</evidence>
<keyword evidence="7" id="KW-1185">Reference proteome</keyword>
<keyword evidence="2" id="KW-0158">Chromosome</keyword>
<reference evidence="6 7" key="2">
    <citation type="submission" date="2018-11" db="EMBL/GenBank/DDBJ databases">
        <authorList>
            <consortium name="Pathogen Informatics"/>
        </authorList>
    </citation>
    <scope>NUCLEOTIDE SEQUENCE [LARGE SCALE GENOMIC DNA]</scope>
</reference>
<comment type="subcellular location">
    <subcellularLocation>
        <location evidence="1">Chromosome</location>
        <location evidence="1">Centromere</location>
        <location evidence="1">Kinetochore</location>
    </subcellularLocation>
</comment>
<evidence type="ECO:0000256" key="1">
    <source>
        <dbReference type="ARBA" id="ARBA00004629"/>
    </source>
</evidence>
<dbReference type="GO" id="GO:0007094">
    <property type="term" value="P:mitotic spindle assembly checkpoint signaling"/>
    <property type="evidence" value="ECO:0007669"/>
    <property type="project" value="InterPro"/>
</dbReference>
<evidence type="ECO:0000313" key="6">
    <source>
        <dbReference type="EMBL" id="VDL87753.1"/>
    </source>
</evidence>
<dbReference type="InterPro" id="IPR011009">
    <property type="entry name" value="Kinase-like_dom_sf"/>
</dbReference>
<name>A0A0N4YZR5_NIPBR</name>
<dbReference type="GO" id="GO:0032991">
    <property type="term" value="C:protein-containing complex"/>
    <property type="evidence" value="ECO:0007669"/>
    <property type="project" value="UniProtKB-ARBA"/>
</dbReference>
<dbReference type="STRING" id="27835.A0A0N4YZR5"/>
<dbReference type="InterPro" id="IPR000719">
    <property type="entry name" value="Prot_kinase_dom"/>
</dbReference>
<dbReference type="PROSITE" id="PS50011">
    <property type="entry name" value="PROTEIN_KINASE_DOM"/>
    <property type="match status" value="1"/>
</dbReference>
<dbReference type="Pfam" id="PF00069">
    <property type="entry name" value="Pkinase"/>
    <property type="match status" value="1"/>
</dbReference>
<dbReference type="InterPro" id="IPR015661">
    <property type="entry name" value="Bub1/Mad3"/>
</dbReference>
<evidence type="ECO:0000313" key="8">
    <source>
        <dbReference type="WBParaSite" id="NBR_0002273701-mRNA-1"/>
    </source>
</evidence>
<feature type="domain" description="Protein kinase" evidence="5">
    <location>
        <begin position="1"/>
        <end position="184"/>
    </location>
</feature>
<organism evidence="8">
    <name type="scientific">Nippostrongylus brasiliensis</name>
    <name type="common">Rat hookworm</name>
    <dbReference type="NCBI Taxonomy" id="27835"/>
    <lineage>
        <taxon>Eukaryota</taxon>
        <taxon>Metazoa</taxon>
        <taxon>Ecdysozoa</taxon>
        <taxon>Nematoda</taxon>
        <taxon>Chromadorea</taxon>
        <taxon>Rhabditida</taxon>
        <taxon>Rhabditina</taxon>
        <taxon>Rhabditomorpha</taxon>
        <taxon>Strongyloidea</taxon>
        <taxon>Heligmosomidae</taxon>
        <taxon>Nippostrongylus</taxon>
    </lineage>
</organism>
<accession>A0A0N4YZR5</accession>
<evidence type="ECO:0000256" key="3">
    <source>
        <dbReference type="ARBA" id="ARBA00022838"/>
    </source>
</evidence>
<dbReference type="GO" id="GO:0051754">
    <property type="term" value="P:meiotic sister chromatid cohesion, centromeric"/>
    <property type="evidence" value="ECO:0007669"/>
    <property type="project" value="TreeGrafter"/>
</dbReference>
<evidence type="ECO:0000313" key="7">
    <source>
        <dbReference type="Proteomes" id="UP000271162"/>
    </source>
</evidence>
<reference evidence="8" key="1">
    <citation type="submission" date="2017-02" db="UniProtKB">
        <authorList>
            <consortium name="WormBaseParasite"/>
        </authorList>
    </citation>
    <scope>IDENTIFICATION</scope>
</reference>
<gene>
    <name evidence="6" type="ORF">NBR_LOCUS22738</name>
</gene>
<dbReference type="SUPFAM" id="SSF56112">
    <property type="entry name" value="Protein kinase-like (PK-like)"/>
    <property type="match status" value="1"/>
</dbReference>
<dbReference type="GO" id="GO:0005634">
    <property type="term" value="C:nucleus"/>
    <property type="evidence" value="ECO:0007669"/>
    <property type="project" value="TreeGrafter"/>
</dbReference>
<dbReference type="OMA" id="VVEYMHR"/>
<evidence type="ECO:0000256" key="4">
    <source>
        <dbReference type="ARBA" id="ARBA00023328"/>
    </source>
</evidence>
<dbReference type="PROSITE" id="PS00108">
    <property type="entry name" value="PROTEIN_KINASE_ST"/>
    <property type="match status" value="1"/>
</dbReference>
<evidence type="ECO:0000259" key="5">
    <source>
        <dbReference type="PROSITE" id="PS50011"/>
    </source>
</evidence>
<dbReference type="PANTHER" id="PTHR14030">
    <property type="entry name" value="MITOTIC CHECKPOINT SERINE/THREONINE-PROTEIN KINASE BUB1"/>
    <property type="match status" value="1"/>
</dbReference>
<keyword evidence="4" id="KW-0137">Centromere</keyword>
<keyword evidence="3" id="KW-0995">Kinetochore</keyword>
<dbReference type="Gene3D" id="1.10.510.10">
    <property type="entry name" value="Transferase(Phosphotransferase) domain 1"/>
    <property type="match status" value="1"/>
</dbReference>
<dbReference type="AlphaFoldDB" id="A0A0N4YZR5"/>
<sequence length="184" mass="20880">GEGGFAKVYKVINEDGKTLALKFEVPPCPWEVYICNEVKMRLGKNHRFTLESIMEVTDAYIYTNGSILMNEYHPFGTLLDLTNKLNDPGWYIILLIAVQIAKILRDVHATKIIHGDVKPDNFMILDRLNENIETPECALSKPIVKLIDWGRAIDMRALPGQKFTGRAGTQKFDCSEMMVSCFKP</sequence>
<proteinExistence type="predicted"/>
<dbReference type="Proteomes" id="UP000271162">
    <property type="component" value="Unassembled WGS sequence"/>
</dbReference>
<dbReference type="GO" id="GO:0005524">
    <property type="term" value="F:ATP binding"/>
    <property type="evidence" value="ECO:0007669"/>
    <property type="project" value="InterPro"/>
</dbReference>
<protein>
    <submittedName>
        <fullName evidence="8">Mitotic checkpoint serine/threonine-protein kinase BUB1 (inferred by orthology to a human protein)</fullName>
    </submittedName>
</protein>
<dbReference type="EMBL" id="UYSL01028918">
    <property type="protein sequence ID" value="VDL87753.1"/>
    <property type="molecule type" value="Genomic_DNA"/>
</dbReference>
<dbReference type="GO" id="GO:0004672">
    <property type="term" value="F:protein kinase activity"/>
    <property type="evidence" value="ECO:0007669"/>
    <property type="project" value="InterPro"/>
</dbReference>